<keyword evidence="12" id="KW-0378">Hydrolase</keyword>
<evidence type="ECO:0000256" key="6">
    <source>
        <dbReference type="ARBA" id="ARBA00022989"/>
    </source>
</evidence>
<dbReference type="PROSITE" id="PS00211">
    <property type="entry name" value="ABC_TRANSPORTER_1"/>
    <property type="match status" value="2"/>
</dbReference>
<feature type="transmembrane region" description="Helical" evidence="9">
    <location>
        <begin position="234"/>
        <end position="256"/>
    </location>
</feature>
<feature type="transmembrane region" description="Helical" evidence="9">
    <location>
        <begin position="350"/>
        <end position="371"/>
    </location>
</feature>
<feature type="region of interest" description="Disordered" evidence="8">
    <location>
        <begin position="36"/>
        <end position="73"/>
    </location>
</feature>
<dbReference type="GO" id="GO:0005524">
    <property type="term" value="F:ATP binding"/>
    <property type="evidence" value="ECO:0007669"/>
    <property type="project" value="UniProtKB-KW"/>
</dbReference>
<dbReference type="Gene3D" id="1.20.1560.10">
    <property type="entry name" value="ABC transporter type 1, transmembrane domain"/>
    <property type="match status" value="3"/>
</dbReference>
<reference evidence="12 13" key="1">
    <citation type="submission" date="2015-04" db="EMBL/GenBank/DDBJ databases">
        <title>Complete genome sequence of Schizopora paradoxa KUC8140, a cosmopolitan wood degrader in East Asia.</title>
        <authorList>
            <consortium name="DOE Joint Genome Institute"/>
            <person name="Min B."/>
            <person name="Park H."/>
            <person name="Jang Y."/>
            <person name="Kim J.-J."/>
            <person name="Kim K.H."/>
            <person name="Pangilinan J."/>
            <person name="Lipzen A."/>
            <person name="Riley R."/>
            <person name="Grigoriev I.V."/>
            <person name="Spatafora J.W."/>
            <person name="Choi I.-G."/>
        </authorList>
    </citation>
    <scope>NUCLEOTIDE SEQUENCE [LARGE SCALE GENOMIC DNA]</scope>
    <source>
        <strain evidence="12 13">KUC8140</strain>
    </source>
</reference>
<dbReference type="PROSITE" id="PS50893">
    <property type="entry name" value="ABC_TRANSPORTER_2"/>
    <property type="match status" value="2"/>
</dbReference>
<feature type="transmembrane region" description="Helical" evidence="9">
    <location>
        <begin position="91"/>
        <end position="116"/>
    </location>
</feature>
<dbReference type="GO" id="GO:0015421">
    <property type="term" value="F:ABC-type oligopeptide transporter activity"/>
    <property type="evidence" value="ECO:0007669"/>
    <property type="project" value="TreeGrafter"/>
</dbReference>
<accession>A0A0H2R5J5</accession>
<comment type="subcellular location">
    <subcellularLocation>
        <location evidence="1">Membrane</location>
        <topology evidence="1">Multi-pass membrane protein</topology>
    </subcellularLocation>
</comment>
<evidence type="ECO:0000256" key="1">
    <source>
        <dbReference type="ARBA" id="ARBA00004141"/>
    </source>
</evidence>
<feature type="domain" description="ABC transmembrane type-1" evidence="11">
    <location>
        <begin position="964"/>
        <end position="1259"/>
    </location>
</feature>
<dbReference type="InterPro" id="IPR003439">
    <property type="entry name" value="ABC_transporter-like_ATP-bd"/>
</dbReference>
<feature type="transmembrane region" description="Helical" evidence="9">
    <location>
        <begin position="1002"/>
        <end position="1024"/>
    </location>
</feature>
<protein>
    <submittedName>
        <fullName evidence="12">p-loop containing nucleoside triphosphate hydrolase protein</fullName>
    </submittedName>
</protein>
<evidence type="ECO:0000256" key="2">
    <source>
        <dbReference type="ARBA" id="ARBA00022448"/>
    </source>
</evidence>
<feature type="transmembrane region" description="Helical" evidence="9">
    <location>
        <begin position="262"/>
        <end position="278"/>
    </location>
</feature>
<organism evidence="12 13">
    <name type="scientific">Schizopora paradoxa</name>
    <dbReference type="NCBI Taxonomy" id="27342"/>
    <lineage>
        <taxon>Eukaryota</taxon>
        <taxon>Fungi</taxon>
        <taxon>Dikarya</taxon>
        <taxon>Basidiomycota</taxon>
        <taxon>Agaricomycotina</taxon>
        <taxon>Agaricomycetes</taxon>
        <taxon>Hymenochaetales</taxon>
        <taxon>Schizoporaceae</taxon>
        <taxon>Schizopora</taxon>
    </lineage>
</organism>
<dbReference type="CDD" id="cd18577">
    <property type="entry name" value="ABC_6TM_Pgp_ABCB1_D1_like"/>
    <property type="match status" value="1"/>
</dbReference>
<feature type="transmembrane region" description="Helical" evidence="9">
    <location>
        <begin position="1087"/>
        <end position="1110"/>
    </location>
</feature>
<evidence type="ECO:0000256" key="7">
    <source>
        <dbReference type="ARBA" id="ARBA00023136"/>
    </source>
</evidence>
<evidence type="ECO:0000256" key="5">
    <source>
        <dbReference type="ARBA" id="ARBA00022840"/>
    </source>
</evidence>
<keyword evidence="6 9" id="KW-1133">Transmembrane helix</keyword>
<keyword evidence="4" id="KW-0547">Nucleotide-binding</keyword>
<dbReference type="OrthoDB" id="6500128at2759"/>
<dbReference type="GO" id="GO:0090374">
    <property type="term" value="P:oligopeptide export from mitochondrion"/>
    <property type="evidence" value="ECO:0007669"/>
    <property type="project" value="TreeGrafter"/>
</dbReference>
<dbReference type="PROSITE" id="PS50929">
    <property type="entry name" value="ABC_TM1F"/>
    <property type="match status" value="2"/>
</dbReference>
<dbReference type="InterPro" id="IPR003593">
    <property type="entry name" value="AAA+_ATPase"/>
</dbReference>
<feature type="transmembrane region" description="Helical" evidence="9">
    <location>
        <begin position="147"/>
        <end position="173"/>
    </location>
</feature>
<dbReference type="FunFam" id="3.40.50.300:FF:001471">
    <property type="entry name" value="P-loop containing nucleoside triphosphate hydrolase protein"/>
    <property type="match status" value="1"/>
</dbReference>
<feature type="domain" description="ABC transporter" evidence="10">
    <location>
        <begin position="1292"/>
        <end position="1532"/>
    </location>
</feature>
<evidence type="ECO:0000259" key="11">
    <source>
        <dbReference type="PROSITE" id="PS50929"/>
    </source>
</evidence>
<dbReference type="FunCoup" id="A0A0H2R5J5">
    <property type="interactions" value="30"/>
</dbReference>
<dbReference type="InterPro" id="IPR011527">
    <property type="entry name" value="ABC1_TM_dom"/>
</dbReference>
<dbReference type="GO" id="GO:0016887">
    <property type="term" value="F:ATP hydrolysis activity"/>
    <property type="evidence" value="ECO:0007669"/>
    <property type="project" value="InterPro"/>
</dbReference>
<keyword evidence="2" id="KW-0813">Transport</keyword>
<feature type="compositionally biased region" description="Basic and acidic residues" evidence="8">
    <location>
        <begin position="52"/>
        <end position="68"/>
    </location>
</feature>
<dbReference type="SUPFAM" id="SSF90123">
    <property type="entry name" value="ABC transporter transmembrane region"/>
    <property type="match status" value="2"/>
</dbReference>
<dbReference type="PANTHER" id="PTHR43394:SF15">
    <property type="entry name" value="ALPHA-FACTOR-TRANSPORTING ATPASE"/>
    <property type="match status" value="1"/>
</dbReference>
<keyword evidence="7 9" id="KW-0472">Membrane</keyword>
<dbReference type="InterPro" id="IPR039421">
    <property type="entry name" value="Type_1_exporter"/>
</dbReference>
<gene>
    <name evidence="12" type="ORF">SCHPADRAFT_1002252</name>
</gene>
<feature type="domain" description="ABC transmembrane type-1" evidence="11">
    <location>
        <begin position="98"/>
        <end position="407"/>
    </location>
</feature>
<dbReference type="InterPro" id="IPR017871">
    <property type="entry name" value="ABC_transporter-like_CS"/>
</dbReference>
<dbReference type="SUPFAM" id="SSF52540">
    <property type="entry name" value="P-loop containing nucleoside triphosphate hydrolases"/>
    <property type="match status" value="2"/>
</dbReference>
<dbReference type="Pfam" id="PF00664">
    <property type="entry name" value="ABC_membrane"/>
    <property type="match status" value="2"/>
</dbReference>
<evidence type="ECO:0000256" key="8">
    <source>
        <dbReference type="SAM" id="MobiDB-lite"/>
    </source>
</evidence>
<feature type="domain" description="ABC transporter" evidence="10">
    <location>
        <begin position="484"/>
        <end position="728"/>
    </location>
</feature>
<dbReference type="Pfam" id="PF00005">
    <property type="entry name" value="ABC_tran"/>
    <property type="match status" value="2"/>
</dbReference>
<dbReference type="SMART" id="SM00382">
    <property type="entry name" value="AAA"/>
    <property type="match status" value="2"/>
</dbReference>
<dbReference type="STRING" id="27342.A0A0H2R5J5"/>
<evidence type="ECO:0000256" key="3">
    <source>
        <dbReference type="ARBA" id="ARBA00022692"/>
    </source>
</evidence>
<dbReference type="InParanoid" id="A0A0H2R5J5"/>
<evidence type="ECO:0000313" key="13">
    <source>
        <dbReference type="Proteomes" id="UP000053477"/>
    </source>
</evidence>
<dbReference type="CDD" id="cd18578">
    <property type="entry name" value="ABC_6TM_Pgp_ABCB1_D2_like"/>
    <property type="match status" value="1"/>
</dbReference>
<dbReference type="Proteomes" id="UP000053477">
    <property type="component" value="Unassembled WGS sequence"/>
</dbReference>
<evidence type="ECO:0000259" key="10">
    <source>
        <dbReference type="PROSITE" id="PS50893"/>
    </source>
</evidence>
<keyword evidence="3 9" id="KW-0812">Transmembrane</keyword>
<dbReference type="GO" id="GO:0005743">
    <property type="term" value="C:mitochondrial inner membrane"/>
    <property type="evidence" value="ECO:0007669"/>
    <property type="project" value="TreeGrafter"/>
</dbReference>
<evidence type="ECO:0000313" key="12">
    <source>
        <dbReference type="EMBL" id="KLO06617.1"/>
    </source>
</evidence>
<feature type="compositionally biased region" description="Polar residues" evidence="8">
    <location>
        <begin position="36"/>
        <end position="46"/>
    </location>
</feature>
<keyword evidence="13" id="KW-1185">Reference proteome</keyword>
<dbReference type="Gene3D" id="3.40.50.300">
    <property type="entry name" value="P-loop containing nucleotide triphosphate hydrolases"/>
    <property type="match status" value="2"/>
</dbReference>
<dbReference type="InterPro" id="IPR036640">
    <property type="entry name" value="ABC1_TM_sf"/>
</dbReference>
<proteinExistence type="predicted"/>
<dbReference type="PANTHER" id="PTHR43394">
    <property type="entry name" value="ATP-DEPENDENT PERMEASE MDL1, MITOCHONDRIAL"/>
    <property type="match status" value="1"/>
</dbReference>
<sequence length="1537" mass="165202">MRRNTELELTVDTDVGPHVRYEKYDVTQSPSINVRHSIDSQNSASPTVKVDAPARDASSRPEQEKQQEHPAQPQIQPSIRLLFSLIPRRDFYSLLLPAISTSIIAGGIAPFMTLVVGQTFDAFANFPISESSSTPEQRSQLKHDVGIAALELVALAAGALALSSVTSALWISTGERNVMRLRRKVFDAVTSREMSWFDLKVGTEDSVLSTGDDGPVGAGGLMAKFARETDDVRMASSLASGTLIQYLTTCIAALALAFSRSWALTLVILSAVPLLIFIQSLSQRFAGPLVAAERTQTARAAALATRALTAITTVKAFNAQVFELSSLLSILQEGESAATRVNAVWGATSALAQTTTMAMFVQGFWFGASLVRKGTVSAGDVMAVFWACLIATSNLQMCIPQLVTLMKGKFAMASLMSLIETPTPQQHPPSPSPFSPEVSRKTFSIISGSTTSHVTLAPSFQLKTLNAKPLPLRKIRPTYCKGELSLSNVSFAYPSRPTAPVLLDVSLFFPARETTFVVGGSGSGKSTVAQLLACLYAPYAGQVTLDEQDVRFLDEHWLRKHVAVVSQTCVLFEGSLHDNVCMGVSGSGERLPEDVKRDEVIDVCTRALLHEFIRDLPNGYDTRLGSGGASLSGGQKQRLALARAMLRDPTVLVLDEATSALDATSRLLVFEAIRLWRKDKTTIVITHDLSQISKDDFVYVLKDGQVAEQGYRMDLETLVTPSPFDDDATGGEGEFRQMMRAQGEAGGFPVKEIEEEEVIVEDVIEDAIEDAEAEADVGFTRRTKHQSGMNWMLDVVQDLTRSRAPTPSILGPPAAALNNTAKHLSRGSTLIVPGTTSKADKRLTFEAGTLPSSNALGTKKSTKRRTMKRAISLQFIPASPSTAQDDEFSFEKVALEKTGAEAMQKRVGRSKVERTRWSDVALDDVKVEKSEDAVIVVSKPADGSIIGLFRSIYPTVPSKRIVGLGLLACVASGAMTPLFSFLLSKLLFQVSAGATNVSAINALGGIVLAVAAADGIFMGLKFFLMETGAQQWLTSIRAKSYKLLLAQDASFFDAASGDAEDGESTHAHAPARLVQTLVKDGDDARNLIAVVLGQFVVVFTMLSVGLIWAMARGWQLTLAGFAIGPVFAVTMAVQANLCAKCERKNKAAREEIAKCYYDSISNVRAIRCMSLEGVFEDKFGDALETAYRTGVRGAFVEGATYGVASGLIYLAEALLFYVGAVLVAQGTYSYLQMVEVLNLVVFTVSIGSQLMQFTQKIAKATTATRDFNKILSLTPGANESKGTLKPELQGTIEFSNVSFSYPTRPDAPVLQDTSLRLAKNECVAIVGASGSGKSTIASLLQRLYEPTSGLVTFGTTSLDQIDVHHLREHISVVSQNPNLFDASIAANIAYGGSEDAPITEEDVQRAARAANAHDFITSLPRGYDTPVGENAGLLSGGQAQRLAIARALARPKCKVLILDECTSALDPANQAAVMESIRRAKEGRTTLVVTHKLPVMQMCDRIVVIDNGSVAEQGTYEELVGRGGVFATLAGGGEWSG</sequence>
<keyword evidence="5" id="KW-0067">ATP-binding</keyword>
<evidence type="ECO:0000256" key="9">
    <source>
        <dbReference type="SAM" id="Phobius"/>
    </source>
</evidence>
<dbReference type="InterPro" id="IPR027417">
    <property type="entry name" value="P-loop_NTPase"/>
</dbReference>
<dbReference type="FunFam" id="3.40.50.300:FF:000836">
    <property type="entry name" value="ABC transporter B family member 25"/>
    <property type="match status" value="1"/>
</dbReference>
<evidence type="ECO:0000256" key="4">
    <source>
        <dbReference type="ARBA" id="ARBA00022741"/>
    </source>
</evidence>
<feature type="transmembrane region" description="Helical" evidence="9">
    <location>
        <begin position="1201"/>
        <end position="1224"/>
    </location>
</feature>
<dbReference type="EMBL" id="KQ086192">
    <property type="protein sequence ID" value="KLO06617.1"/>
    <property type="molecule type" value="Genomic_DNA"/>
</dbReference>
<feature type="transmembrane region" description="Helical" evidence="9">
    <location>
        <begin position="383"/>
        <end position="406"/>
    </location>
</feature>
<name>A0A0H2R5J5_9AGAM</name>
<feature type="transmembrane region" description="Helical" evidence="9">
    <location>
        <begin position="961"/>
        <end position="982"/>
    </location>
</feature>
<feature type="transmembrane region" description="Helical" evidence="9">
    <location>
        <begin position="1116"/>
        <end position="1139"/>
    </location>
</feature>